<comment type="caution">
    <text evidence="2">The sequence shown here is derived from an EMBL/GenBank/DDBJ whole genome shotgun (WGS) entry which is preliminary data.</text>
</comment>
<feature type="transmembrane region" description="Helical" evidence="1">
    <location>
        <begin position="46"/>
        <end position="67"/>
    </location>
</feature>
<protein>
    <submittedName>
        <fullName evidence="2">Uncharacterized protein</fullName>
    </submittedName>
</protein>
<dbReference type="Proteomes" id="UP001309299">
    <property type="component" value="Unassembled WGS sequence"/>
</dbReference>
<feature type="transmembrane region" description="Helical" evidence="1">
    <location>
        <begin position="17"/>
        <end position="34"/>
    </location>
</feature>
<organism evidence="2 3">
    <name type="scientific">Cutibacterium avidum</name>
    <dbReference type="NCBI Taxonomy" id="33010"/>
    <lineage>
        <taxon>Bacteria</taxon>
        <taxon>Bacillati</taxon>
        <taxon>Actinomycetota</taxon>
        <taxon>Actinomycetes</taxon>
        <taxon>Propionibacteriales</taxon>
        <taxon>Propionibacteriaceae</taxon>
        <taxon>Cutibacterium</taxon>
    </lineage>
</organism>
<keyword evidence="1" id="KW-0812">Transmembrane</keyword>
<name>A0AB35XHH3_9ACTN</name>
<sequence length="215" mass="23446">MLDKVLPWLRDGVFDRLYSLLGSFVGVLSVFAIVDHVRPLDILRGWLGALVVPVGWLGRVDAVLAGGTPWGRVGVVVAVVGVLGVATHDVCRGRSGPTFWCGAGLMVTAGMSWLWLILLLAVGFVVSMTDLITASWKEEFSFGDSLIREALGEALWRLWGTLFVTLFYSPLEVVEWLTGEPSGGTRRQIINPAGRPLKVELVEPKPEATKAHRNI</sequence>
<dbReference type="AlphaFoldDB" id="A0AB35XHH3"/>
<reference evidence="2" key="1">
    <citation type="submission" date="2024-02" db="EMBL/GenBank/DDBJ databases">
        <title>Bacterial skin colonization with Propionibacterium avidum as a risk factor for Periprosthetic Joint Infections - a single-center prospective study.</title>
        <authorList>
            <person name="Achermann Y."/>
        </authorList>
    </citation>
    <scope>NUCLEOTIDE SEQUENCE</scope>
    <source>
        <strain evidence="2">PAVI-2017310195</strain>
    </source>
</reference>
<gene>
    <name evidence="2" type="ORF">V7F78_04755</name>
</gene>
<keyword evidence="1" id="KW-0472">Membrane</keyword>
<dbReference type="EMBL" id="JBAKUA010000005">
    <property type="protein sequence ID" value="MEH1546329.1"/>
    <property type="molecule type" value="Genomic_DNA"/>
</dbReference>
<keyword evidence="1" id="KW-1133">Transmembrane helix</keyword>
<accession>A0AB35XHH3</accession>
<proteinExistence type="predicted"/>
<evidence type="ECO:0000313" key="2">
    <source>
        <dbReference type="EMBL" id="MEH1546329.1"/>
    </source>
</evidence>
<feature type="transmembrane region" description="Helical" evidence="1">
    <location>
        <begin position="112"/>
        <end position="136"/>
    </location>
</feature>
<dbReference type="RefSeq" id="WP_004809675.1">
    <property type="nucleotide sequence ID" value="NZ_AP024309.1"/>
</dbReference>
<evidence type="ECO:0000256" key="1">
    <source>
        <dbReference type="SAM" id="Phobius"/>
    </source>
</evidence>
<evidence type="ECO:0000313" key="3">
    <source>
        <dbReference type="Proteomes" id="UP001309299"/>
    </source>
</evidence>
<feature type="transmembrane region" description="Helical" evidence="1">
    <location>
        <begin position="73"/>
        <end position="91"/>
    </location>
</feature>